<feature type="non-terminal residue" evidence="10">
    <location>
        <position position="1"/>
    </location>
</feature>
<evidence type="ECO:0000256" key="3">
    <source>
        <dbReference type="ARBA" id="ARBA00022729"/>
    </source>
</evidence>
<accession>A0AAV2H088</accession>
<keyword evidence="11" id="KW-1185">Reference proteome</keyword>
<feature type="domain" description="Cadherin" evidence="9">
    <location>
        <begin position="2"/>
        <end position="97"/>
    </location>
</feature>
<dbReference type="GO" id="GO:0007156">
    <property type="term" value="P:homophilic cell adhesion via plasma membrane adhesion molecules"/>
    <property type="evidence" value="ECO:0007669"/>
    <property type="project" value="InterPro"/>
</dbReference>
<dbReference type="GO" id="GO:0044331">
    <property type="term" value="P:cell-cell adhesion mediated by cadherin"/>
    <property type="evidence" value="ECO:0007669"/>
    <property type="project" value="TreeGrafter"/>
</dbReference>
<dbReference type="Gene3D" id="2.60.40.60">
    <property type="entry name" value="Cadherins"/>
    <property type="match status" value="1"/>
</dbReference>
<evidence type="ECO:0000313" key="10">
    <source>
        <dbReference type="EMBL" id="CAL1526548.1"/>
    </source>
</evidence>
<protein>
    <recommendedName>
        <fullName evidence="9">Cadherin domain-containing protein</fullName>
    </recommendedName>
</protein>
<comment type="subcellular location">
    <subcellularLocation>
        <location evidence="1">Membrane</location>
        <topology evidence="1">Single-pass membrane protein</topology>
    </subcellularLocation>
</comment>
<proteinExistence type="predicted"/>
<dbReference type="CDD" id="cd11304">
    <property type="entry name" value="Cadherin_repeat"/>
    <property type="match status" value="1"/>
</dbReference>
<comment type="caution">
    <text evidence="10">The sequence shown here is derived from an EMBL/GenBank/DDBJ whole genome shotgun (WGS) entry which is preliminary data.</text>
</comment>
<dbReference type="GO" id="GO:0005509">
    <property type="term" value="F:calcium ion binding"/>
    <property type="evidence" value="ECO:0007669"/>
    <property type="project" value="UniProtKB-UniRule"/>
</dbReference>
<dbReference type="SUPFAM" id="SSF49313">
    <property type="entry name" value="Cadherin-like"/>
    <property type="match status" value="1"/>
</dbReference>
<dbReference type="GO" id="GO:0000902">
    <property type="term" value="P:cell morphogenesis"/>
    <property type="evidence" value="ECO:0007669"/>
    <property type="project" value="TreeGrafter"/>
</dbReference>
<dbReference type="AlphaFoldDB" id="A0AAV2H088"/>
<evidence type="ECO:0000313" key="11">
    <source>
        <dbReference type="Proteomes" id="UP001497497"/>
    </source>
</evidence>
<evidence type="ECO:0000256" key="6">
    <source>
        <dbReference type="ARBA" id="ARBA00022989"/>
    </source>
</evidence>
<dbReference type="GO" id="GO:0045296">
    <property type="term" value="F:cadherin binding"/>
    <property type="evidence" value="ECO:0007669"/>
    <property type="project" value="TreeGrafter"/>
</dbReference>
<keyword evidence="4" id="KW-0677">Repeat</keyword>
<dbReference type="PANTHER" id="PTHR24027">
    <property type="entry name" value="CADHERIN-23"/>
    <property type="match status" value="1"/>
</dbReference>
<dbReference type="GO" id="GO:0016339">
    <property type="term" value="P:calcium-dependent cell-cell adhesion via plasma membrane cell adhesion molecules"/>
    <property type="evidence" value="ECO:0007669"/>
    <property type="project" value="TreeGrafter"/>
</dbReference>
<dbReference type="PROSITE" id="PS50268">
    <property type="entry name" value="CADHERIN_2"/>
    <property type="match status" value="1"/>
</dbReference>
<evidence type="ECO:0000256" key="2">
    <source>
        <dbReference type="ARBA" id="ARBA00022692"/>
    </source>
</evidence>
<name>A0AAV2H088_LYMST</name>
<keyword evidence="2" id="KW-0812">Transmembrane</keyword>
<keyword evidence="5 8" id="KW-0106">Calcium</keyword>
<dbReference type="InterPro" id="IPR039808">
    <property type="entry name" value="Cadherin"/>
</dbReference>
<keyword evidence="7" id="KW-0472">Membrane</keyword>
<evidence type="ECO:0000259" key="9">
    <source>
        <dbReference type="PROSITE" id="PS50268"/>
    </source>
</evidence>
<sequence length="97" mass="10802">LTFTLREDAPLDGRVLYRVLATGNDGPDDALTFWILDTSYFYISPDKGEIILVMKAPDYETVGDIYRLGVCVKDKPNPSELTACGTIMVKLIDVNDE</sequence>
<dbReference type="InterPro" id="IPR015919">
    <property type="entry name" value="Cadherin-like_sf"/>
</dbReference>
<dbReference type="InterPro" id="IPR002126">
    <property type="entry name" value="Cadherin-like_dom"/>
</dbReference>
<evidence type="ECO:0000256" key="1">
    <source>
        <dbReference type="ARBA" id="ARBA00004167"/>
    </source>
</evidence>
<dbReference type="GO" id="GO:0016477">
    <property type="term" value="P:cell migration"/>
    <property type="evidence" value="ECO:0007669"/>
    <property type="project" value="TreeGrafter"/>
</dbReference>
<dbReference type="GO" id="GO:0007043">
    <property type="term" value="P:cell-cell junction assembly"/>
    <property type="evidence" value="ECO:0007669"/>
    <property type="project" value="TreeGrafter"/>
</dbReference>
<evidence type="ECO:0000256" key="8">
    <source>
        <dbReference type="PROSITE-ProRule" id="PRU00043"/>
    </source>
</evidence>
<dbReference type="GO" id="GO:0008013">
    <property type="term" value="F:beta-catenin binding"/>
    <property type="evidence" value="ECO:0007669"/>
    <property type="project" value="TreeGrafter"/>
</dbReference>
<reference evidence="10 11" key="1">
    <citation type="submission" date="2024-04" db="EMBL/GenBank/DDBJ databases">
        <authorList>
            <consortium name="Genoscope - CEA"/>
            <person name="William W."/>
        </authorList>
    </citation>
    <scope>NUCLEOTIDE SEQUENCE [LARGE SCALE GENOMIC DNA]</scope>
</reference>
<organism evidence="10 11">
    <name type="scientific">Lymnaea stagnalis</name>
    <name type="common">Great pond snail</name>
    <name type="synonym">Helix stagnalis</name>
    <dbReference type="NCBI Taxonomy" id="6523"/>
    <lineage>
        <taxon>Eukaryota</taxon>
        <taxon>Metazoa</taxon>
        <taxon>Spiralia</taxon>
        <taxon>Lophotrochozoa</taxon>
        <taxon>Mollusca</taxon>
        <taxon>Gastropoda</taxon>
        <taxon>Heterobranchia</taxon>
        <taxon>Euthyneura</taxon>
        <taxon>Panpulmonata</taxon>
        <taxon>Hygrophila</taxon>
        <taxon>Lymnaeoidea</taxon>
        <taxon>Lymnaeidae</taxon>
        <taxon>Lymnaea</taxon>
    </lineage>
</organism>
<keyword evidence="3" id="KW-0732">Signal</keyword>
<keyword evidence="6" id="KW-1133">Transmembrane helix</keyword>
<gene>
    <name evidence="10" type="ORF">GSLYS_00000725001</name>
</gene>
<dbReference type="GO" id="GO:0034332">
    <property type="term" value="P:adherens junction organization"/>
    <property type="evidence" value="ECO:0007669"/>
    <property type="project" value="TreeGrafter"/>
</dbReference>
<dbReference type="Proteomes" id="UP001497497">
    <property type="component" value="Unassembled WGS sequence"/>
</dbReference>
<evidence type="ECO:0000256" key="7">
    <source>
        <dbReference type="ARBA" id="ARBA00023136"/>
    </source>
</evidence>
<dbReference type="GO" id="GO:0016342">
    <property type="term" value="C:catenin complex"/>
    <property type="evidence" value="ECO:0007669"/>
    <property type="project" value="TreeGrafter"/>
</dbReference>
<dbReference type="GO" id="GO:0005912">
    <property type="term" value="C:adherens junction"/>
    <property type="evidence" value="ECO:0007669"/>
    <property type="project" value="TreeGrafter"/>
</dbReference>
<feature type="non-terminal residue" evidence="10">
    <location>
        <position position="97"/>
    </location>
</feature>
<evidence type="ECO:0000256" key="4">
    <source>
        <dbReference type="ARBA" id="ARBA00022737"/>
    </source>
</evidence>
<dbReference type="PANTHER" id="PTHR24027:SF422">
    <property type="entry name" value="CADHERIN DOMAIN-CONTAINING PROTEIN"/>
    <property type="match status" value="1"/>
</dbReference>
<dbReference type="EMBL" id="CAXITT010000006">
    <property type="protein sequence ID" value="CAL1526548.1"/>
    <property type="molecule type" value="Genomic_DNA"/>
</dbReference>
<evidence type="ECO:0000256" key="5">
    <source>
        <dbReference type="ARBA" id="ARBA00022837"/>
    </source>
</evidence>